<name>A0ABQ2DE50_9DEIO</name>
<dbReference type="SUPFAM" id="SSF46565">
    <property type="entry name" value="Chaperone J-domain"/>
    <property type="match status" value="1"/>
</dbReference>
<keyword evidence="4" id="KW-1185">Reference proteome</keyword>
<dbReference type="Pfam" id="PF01556">
    <property type="entry name" value="DnaJ_C"/>
    <property type="match status" value="1"/>
</dbReference>
<dbReference type="PANTHER" id="PTHR43096">
    <property type="entry name" value="DNAJ HOMOLOG 1, MITOCHONDRIAL-RELATED"/>
    <property type="match status" value="1"/>
</dbReference>
<dbReference type="Gene3D" id="1.10.287.110">
    <property type="entry name" value="DnaJ domain"/>
    <property type="match status" value="1"/>
</dbReference>
<feature type="domain" description="J" evidence="2">
    <location>
        <begin position="6"/>
        <end position="71"/>
    </location>
</feature>
<dbReference type="InterPro" id="IPR036869">
    <property type="entry name" value="J_dom_sf"/>
</dbReference>
<dbReference type="CDD" id="cd06257">
    <property type="entry name" value="DnaJ"/>
    <property type="match status" value="1"/>
</dbReference>
<reference evidence="4" key="1">
    <citation type="journal article" date="2019" name="Int. J. Syst. Evol. Microbiol.">
        <title>The Global Catalogue of Microorganisms (GCM) 10K type strain sequencing project: providing services to taxonomists for standard genome sequencing and annotation.</title>
        <authorList>
            <consortium name="The Broad Institute Genomics Platform"/>
            <consortium name="The Broad Institute Genome Sequencing Center for Infectious Disease"/>
            <person name="Wu L."/>
            <person name="Ma J."/>
        </authorList>
    </citation>
    <scope>NUCLEOTIDE SEQUENCE [LARGE SCALE GENOMIC DNA]</scope>
    <source>
        <strain evidence="4">JCM 14370</strain>
    </source>
</reference>
<protein>
    <submittedName>
        <fullName evidence="3">DnaJ protein</fullName>
    </submittedName>
</protein>
<dbReference type="Proteomes" id="UP000632222">
    <property type="component" value="Unassembled WGS sequence"/>
</dbReference>
<dbReference type="PRINTS" id="PR00625">
    <property type="entry name" value="JDOMAIN"/>
</dbReference>
<accession>A0ABQ2DE50</accession>
<dbReference type="Pfam" id="PF00226">
    <property type="entry name" value="DnaJ"/>
    <property type="match status" value="1"/>
</dbReference>
<evidence type="ECO:0000256" key="1">
    <source>
        <dbReference type="ARBA" id="ARBA00023186"/>
    </source>
</evidence>
<evidence type="ECO:0000313" key="3">
    <source>
        <dbReference type="EMBL" id="GGJ54792.1"/>
    </source>
</evidence>
<evidence type="ECO:0000259" key="2">
    <source>
        <dbReference type="PROSITE" id="PS50076"/>
    </source>
</evidence>
<dbReference type="EMBL" id="BMOD01000031">
    <property type="protein sequence ID" value="GGJ54792.1"/>
    <property type="molecule type" value="Genomic_DNA"/>
</dbReference>
<dbReference type="Gene3D" id="2.60.260.20">
    <property type="entry name" value="Urease metallochaperone UreE, N-terminal domain"/>
    <property type="match status" value="2"/>
</dbReference>
<proteinExistence type="predicted"/>
<dbReference type="RefSeq" id="WP_308425027.1">
    <property type="nucleotide sequence ID" value="NZ_BMOD01000031.1"/>
</dbReference>
<organism evidence="3 4">
    <name type="scientific">Deinococcus roseus</name>
    <dbReference type="NCBI Taxonomy" id="392414"/>
    <lineage>
        <taxon>Bacteria</taxon>
        <taxon>Thermotogati</taxon>
        <taxon>Deinococcota</taxon>
        <taxon>Deinococci</taxon>
        <taxon>Deinococcales</taxon>
        <taxon>Deinococcaceae</taxon>
        <taxon>Deinococcus</taxon>
    </lineage>
</organism>
<dbReference type="PANTHER" id="PTHR43096:SF52">
    <property type="entry name" value="DNAJ HOMOLOG 1, MITOCHONDRIAL-RELATED"/>
    <property type="match status" value="1"/>
</dbReference>
<gene>
    <name evidence="3" type="primary">dnaJ-1</name>
    <name evidence="3" type="ORF">GCM10008938_46050</name>
</gene>
<comment type="caution">
    <text evidence="3">The sequence shown here is derived from an EMBL/GenBank/DDBJ whole genome shotgun (WGS) entry which is preliminary data.</text>
</comment>
<dbReference type="InterPro" id="IPR001623">
    <property type="entry name" value="DnaJ_domain"/>
</dbReference>
<dbReference type="PROSITE" id="PS50076">
    <property type="entry name" value="DNAJ_2"/>
    <property type="match status" value="1"/>
</dbReference>
<dbReference type="CDD" id="cd10747">
    <property type="entry name" value="DnaJ_C"/>
    <property type="match status" value="1"/>
</dbReference>
<sequence>MMAYKDYYDILGVSKSASEDDIKSAYRKLAKKYHPDKNKDDPSAADRFKEIGEAYAVLSDAEKKKYYDQFGSTGQVPPGGYPGGGFNPQDFQGGGAAGFDPSQFSDFFQQLFGMGGARGRGPSPFGDMFGSGFQGQPQAQNLQASLNITFQEAYSGGPKTIQVDGKRLEINIPPYTRHHQKLRLRGQAPGGGDIILRLDVNPDSTFTLDENDVRVSVAVPVTVAVLGGKWKVPTLKGNVELTIPAGTSSGKTLRLRGLGWKHKEYTGDQLVTVQIQVPRTLTDQERELYQQLDDLRMQ</sequence>
<dbReference type="InterPro" id="IPR008971">
    <property type="entry name" value="HSP40/DnaJ_pept-bd"/>
</dbReference>
<dbReference type="PROSITE" id="PS00636">
    <property type="entry name" value="DNAJ_1"/>
    <property type="match status" value="1"/>
</dbReference>
<evidence type="ECO:0000313" key="4">
    <source>
        <dbReference type="Proteomes" id="UP000632222"/>
    </source>
</evidence>
<keyword evidence="1" id="KW-0143">Chaperone</keyword>
<dbReference type="InterPro" id="IPR002939">
    <property type="entry name" value="DnaJ_C"/>
</dbReference>
<dbReference type="SMART" id="SM00271">
    <property type="entry name" value="DnaJ"/>
    <property type="match status" value="1"/>
</dbReference>
<dbReference type="InterPro" id="IPR018253">
    <property type="entry name" value="DnaJ_domain_CS"/>
</dbReference>
<dbReference type="SUPFAM" id="SSF49493">
    <property type="entry name" value="HSP40/DnaJ peptide-binding domain"/>
    <property type="match status" value="2"/>
</dbReference>